<dbReference type="HOGENOM" id="CLU_054960_0_0_1"/>
<dbReference type="Proteomes" id="UP000054266">
    <property type="component" value="Unassembled WGS sequence"/>
</dbReference>
<keyword evidence="2" id="KW-0472">Membrane</keyword>
<dbReference type="AlphaFoldDB" id="A0A0D2FC52"/>
<evidence type="ECO:0000313" key="6">
    <source>
        <dbReference type="Proteomes" id="UP000054266"/>
    </source>
</evidence>
<dbReference type="PANTHER" id="PTHR36853">
    <property type="entry name" value="EXPRESSED PROTEIN"/>
    <property type="match status" value="1"/>
</dbReference>
<accession>A0A0D2FC52</accession>
<evidence type="ECO:0000256" key="1">
    <source>
        <dbReference type="SAM" id="MobiDB-lite"/>
    </source>
</evidence>
<feature type="transmembrane region" description="Helical" evidence="2">
    <location>
        <begin position="364"/>
        <end position="386"/>
    </location>
</feature>
<evidence type="ECO:0000259" key="4">
    <source>
        <dbReference type="Pfam" id="PF12955"/>
    </source>
</evidence>
<gene>
    <name evidence="5" type="ORF">PV04_07804</name>
</gene>
<dbReference type="InterPro" id="IPR053065">
    <property type="entry name" value="Archenteron_Induction-Rel"/>
</dbReference>
<dbReference type="PANTHER" id="PTHR36853:SF1">
    <property type="entry name" value="DUF3844 DOMAIN-CONTAINING PROTEIN"/>
    <property type="match status" value="1"/>
</dbReference>
<feature type="signal peptide" evidence="3">
    <location>
        <begin position="1"/>
        <end position="21"/>
    </location>
</feature>
<keyword evidence="3" id="KW-0732">Signal</keyword>
<feature type="domain" description="Vacuolar sorting protein Vps3844 C-terminal" evidence="4">
    <location>
        <begin position="300"/>
        <end position="399"/>
    </location>
</feature>
<feature type="compositionally biased region" description="Polar residues" evidence="1">
    <location>
        <begin position="249"/>
        <end position="258"/>
    </location>
</feature>
<keyword evidence="2" id="KW-0812">Transmembrane</keyword>
<dbReference type="GO" id="GO:0005783">
    <property type="term" value="C:endoplasmic reticulum"/>
    <property type="evidence" value="ECO:0007669"/>
    <property type="project" value="TreeGrafter"/>
</dbReference>
<evidence type="ECO:0000256" key="2">
    <source>
        <dbReference type="SAM" id="Phobius"/>
    </source>
</evidence>
<reference evidence="5 6" key="1">
    <citation type="submission" date="2015-01" db="EMBL/GenBank/DDBJ databases">
        <title>The Genome Sequence of Capronia semiimmersa CBS27337.</title>
        <authorList>
            <consortium name="The Broad Institute Genomics Platform"/>
            <person name="Cuomo C."/>
            <person name="de Hoog S."/>
            <person name="Gorbushina A."/>
            <person name="Stielow B."/>
            <person name="Teixiera M."/>
            <person name="Abouelleil A."/>
            <person name="Chapman S.B."/>
            <person name="Priest M."/>
            <person name="Young S.K."/>
            <person name="Wortman J."/>
            <person name="Nusbaum C."/>
            <person name="Birren B."/>
        </authorList>
    </citation>
    <scope>NUCLEOTIDE SEQUENCE [LARGE SCALE GENOMIC DNA]</scope>
    <source>
        <strain evidence="5 6">CBS 27337</strain>
    </source>
</reference>
<name>A0A0D2FC52_9EURO</name>
<evidence type="ECO:0000256" key="3">
    <source>
        <dbReference type="SAM" id="SignalP"/>
    </source>
</evidence>
<keyword evidence="2" id="KW-1133">Transmembrane helix</keyword>
<feature type="region of interest" description="Disordered" evidence="1">
    <location>
        <begin position="235"/>
        <end position="292"/>
    </location>
</feature>
<sequence length="409" mass="44112">MAKAATMKSLSSLILPFAVLAQHVAAQGAYLFTIDRSITTPATAMIDSEMASAIIARRRALTADRYLGITDSMLLEDINTYGGYQAPLFGEESPKIAPGKLFIRISGVDMTIQDFDIAMPDLWIDAPTKDLLTDFKAVTDSTRKEKDDLCEYAVPPSLNTPDSKGVEVVFTYPSENGRCLKATEIPNIPIILSLHSFLPTNPTGVKTQINSLIRILKHFSATENVESTVLLLPSEKKLKKPKPNKNNKQNHSARSAQQSEEERLDMPSPSPSSSKSFETINPASNTSNTTHPLPHNIPQCFTSQSQCENVTNTCSGHGSCYKAHTNCFKCKCGTTLVRVNPDGTKKTVQWGGNACQKKDVSVPFVLFASFGVVMSALVVGAIGMLWSMGSQELPSVIGAGVAGPKAAGK</sequence>
<feature type="chain" id="PRO_5002241799" description="Vacuolar sorting protein Vps3844 C-terminal domain-containing protein" evidence="3">
    <location>
        <begin position="22"/>
        <end position="409"/>
    </location>
</feature>
<protein>
    <recommendedName>
        <fullName evidence="4">Vacuolar sorting protein Vps3844 C-terminal domain-containing protein</fullName>
    </recommendedName>
</protein>
<evidence type="ECO:0000313" key="5">
    <source>
        <dbReference type="EMBL" id="KIW65553.1"/>
    </source>
</evidence>
<dbReference type="Pfam" id="PF12955">
    <property type="entry name" value="Vps3844_C"/>
    <property type="match status" value="1"/>
</dbReference>
<feature type="compositionally biased region" description="Polar residues" evidence="1">
    <location>
        <begin position="277"/>
        <end position="291"/>
    </location>
</feature>
<dbReference type="EMBL" id="KN846960">
    <property type="protein sequence ID" value="KIW65553.1"/>
    <property type="molecule type" value="Genomic_DNA"/>
</dbReference>
<dbReference type="InterPro" id="IPR024382">
    <property type="entry name" value="Vps3844_C"/>
</dbReference>
<organism evidence="5 6">
    <name type="scientific">Phialophora macrospora</name>
    <dbReference type="NCBI Taxonomy" id="1851006"/>
    <lineage>
        <taxon>Eukaryota</taxon>
        <taxon>Fungi</taxon>
        <taxon>Dikarya</taxon>
        <taxon>Ascomycota</taxon>
        <taxon>Pezizomycotina</taxon>
        <taxon>Eurotiomycetes</taxon>
        <taxon>Chaetothyriomycetidae</taxon>
        <taxon>Chaetothyriales</taxon>
        <taxon>Herpotrichiellaceae</taxon>
        <taxon>Phialophora</taxon>
    </lineage>
</organism>
<keyword evidence="6" id="KW-1185">Reference proteome</keyword>
<proteinExistence type="predicted"/>